<dbReference type="RefSeq" id="WP_097696989.1">
    <property type="nucleotide sequence ID" value="NZ_MBGM01000024.1"/>
</dbReference>
<gene>
    <name evidence="2" type="ORF">BB451_02850</name>
</gene>
<reference evidence="2 3" key="1">
    <citation type="journal article" date="2017" name="Gut Pathog.">
        <title>Phylogenomics of Colombian Helicobacter pylori isolates.</title>
        <authorList>
            <person name="Gutierrez-Escobar A.J."/>
            <person name="Trujillo E."/>
            <person name="Acevedo O."/>
            <person name="Bravo M.M."/>
        </authorList>
    </citation>
    <scope>NUCLEOTIDE SEQUENCE [LARGE SCALE GENOMIC DNA]</scope>
    <source>
        <strain evidence="2 3">3076</strain>
    </source>
</reference>
<dbReference type="Proteomes" id="UP000220469">
    <property type="component" value="Unassembled WGS sequence"/>
</dbReference>
<accession>A0AB73QM81</accession>
<dbReference type="AlphaFoldDB" id="A0AB73QM81"/>
<protein>
    <recommendedName>
        <fullName evidence="4">DUF2570 domain-containing protein</fullName>
    </recommendedName>
</protein>
<keyword evidence="1" id="KW-0812">Transmembrane</keyword>
<evidence type="ECO:0000256" key="1">
    <source>
        <dbReference type="SAM" id="Phobius"/>
    </source>
</evidence>
<keyword evidence="1" id="KW-0472">Membrane</keyword>
<name>A0AB73QM81_HELPX</name>
<evidence type="ECO:0000313" key="3">
    <source>
        <dbReference type="Proteomes" id="UP000220469"/>
    </source>
</evidence>
<comment type="caution">
    <text evidence="2">The sequence shown here is derived from an EMBL/GenBank/DDBJ whole genome shotgun (WGS) entry which is preliminary data.</text>
</comment>
<dbReference type="EMBL" id="MBGM01000024">
    <property type="protein sequence ID" value="PDW29288.1"/>
    <property type="molecule type" value="Genomic_DNA"/>
</dbReference>
<feature type="transmembrane region" description="Helical" evidence="1">
    <location>
        <begin position="12"/>
        <end position="29"/>
    </location>
</feature>
<keyword evidence="1" id="KW-1133">Transmembrane helix</keyword>
<sequence length="108" mass="12452">MLYGLIFRALKGVMPYIVIVVLLFVSANLKTKLALANERLTINEAHLIRQNEAIQTLELESQQYNTNKLLETPKIKDKYHKIIVKDHTCEAKLESYEALINAFRKPNP</sequence>
<evidence type="ECO:0000313" key="2">
    <source>
        <dbReference type="EMBL" id="PDW29288.1"/>
    </source>
</evidence>
<evidence type="ECO:0008006" key="4">
    <source>
        <dbReference type="Google" id="ProtNLM"/>
    </source>
</evidence>
<organism evidence="2 3">
    <name type="scientific">Helicobacter pylori</name>
    <name type="common">Campylobacter pylori</name>
    <dbReference type="NCBI Taxonomy" id="210"/>
    <lineage>
        <taxon>Bacteria</taxon>
        <taxon>Pseudomonadati</taxon>
        <taxon>Campylobacterota</taxon>
        <taxon>Epsilonproteobacteria</taxon>
        <taxon>Campylobacterales</taxon>
        <taxon>Helicobacteraceae</taxon>
        <taxon>Helicobacter</taxon>
    </lineage>
</organism>
<proteinExistence type="predicted"/>